<dbReference type="GO" id="GO:0006261">
    <property type="term" value="P:DNA-templated DNA replication"/>
    <property type="evidence" value="ECO:0007669"/>
    <property type="project" value="TreeGrafter"/>
</dbReference>
<dbReference type="Pfam" id="PF13177">
    <property type="entry name" value="DNA_pol3_delta2"/>
    <property type="match status" value="1"/>
</dbReference>
<gene>
    <name evidence="1" type="ORF">UV05_C0055G0004</name>
</gene>
<dbReference type="AlphaFoldDB" id="A0A0G0YXZ9"/>
<dbReference type="EMBL" id="LCCZ01000055">
    <property type="protein sequence ID" value="KKS41455.1"/>
    <property type="molecule type" value="Genomic_DNA"/>
</dbReference>
<accession>A0A0G0YXZ9</accession>
<dbReference type="SUPFAM" id="SSF52540">
    <property type="entry name" value="P-loop containing nucleoside triphosphate hydrolases"/>
    <property type="match status" value="1"/>
</dbReference>
<evidence type="ECO:0000313" key="1">
    <source>
        <dbReference type="EMBL" id="KKS41455.1"/>
    </source>
</evidence>
<dbReference type="PANTHER" id="PTHR11669:SF8">
    <property type="entry name" value="DNA POLYMERASE III SUBUNIT DELTA"/>
    <property type="match status" value="1"/>
</dbReference>
<dbReference type="Gene3D" id="3.40.50.300">
    <property type="entry name" value="P-loop containing nucleotide triphosphate hydrolases"/>
    <property type="match status" value="1"/>
</dbReference>
<proteinExistence type="predicted"/>
<dbReference type="Proteomes" id="UP000034875">
    <property type="component" value="Unassembled WGS sequence"/>
</dbReference>
<reference evidence="1 2" key="1">
    <citation type="journal article" date="2015" name="Nature">
        <title>rRNA introns, odd ribosomes, and small enigmatic genomes across a large radiation of phyla.</title>
        <authorList>
            <person name="Brown C.T."/>
            <person name="Hug L.A."/>
            <person name="Thomas B.C."/>
            <person name="Sharon I."/>
            <person name="Castelle C.J."/>
            <person name="Singh A."/>
            <person name="Wilkins M.J."/>
            <person name="Williams K.H."/>
            <person name="Banfield J.F."/>
        </authorList>
    </citation>
    <scope>NUCLEOTIDE SEQUENCE [LARGE SCALE GENOMIC DNA]</scope>
</reference>
<evidence type="ECO:0000313" key="2">
    <source>
        <dbReference type="Proteomes" id="UP000034875"/>
    </source>
</evidence>
<comment type="caution">
    <text evidence="1">The sequence shown here is derived from an EMBL/GenBank/DDBJ whole genome shotgun (WGS) entry which is preliminary data.</text>
</comment>
<dbReference type="InterPro" id="IPR050238">
    <property type="entry name" value="DNA_Rep/Repair_Clamp_Loader"/>
</dbReference>
<organism evidence="1 2">
    <name type="scientific">candidate division CPR1 bacterium GW2011_GWA2_42_17</name>
    <dbReference type="NCBI Taxonomy" id="1618341"/>
    <lineage>
        <taxon>Bacteria</taxon>
        <taxon>candidate division CPR1</taxon>
    </lineage>
</organism>
<dbReference type="PANTHER" id="PTHR11669">
    <property type="entry name" value="REPLICATION FACTOR C / DNA POLYMERASE III GAMMA-TAU SUBUNIT"/>
    <property type="match status" value="1"/>
</dbReference>
<protein>
    <submittedName>
        <fullName evidence="1">Polymerase III, delta prime subunit protein</fullName>
    </submittedName>
</protein>
<name>A0A0G0YXZ9_9BACT</name>
<dbReference type="InterPro" id="IPR027417">
    <property type="entry name" value="P-loop_NTPase"/>
</dbReference>
<sequence length="192" mass="21825">MSRSYLVTDPTQSLILLLSPDCLTISVESGKNSISIEQIRDLKEWIALKPFKNPQKIAFIPNANKMTTEAQNSLLKILEEPPLNSFIVLSCKNKRQLLPTVVSRCFPLFAPKRLLEISELSRSFTIVDHSDESEKKEKEEENLEHLSLVEGFELAEKIAKLERIECGNKTGDRELFYANPDQGIVALREYSC</sequence>